<comment type="subunit">
    <text evidence="5">Part of the ribosomal stalk of the 50S ribosomal subunit. The N-terminus interacts with L11 and the large rRNA to form the base of the stalk. The C-terminus forms an elongated spine to which L12 dimers bind in a sequential fashion forming a multimeric L10(L12)X complex.</text>
</comment>
<dbReference type="Pfam" id="PF00466">
    <property type="entry name" value="Ribosomal_L10"/>
    <property type="match status" value="1"/>
</dbReference>
<evidence type="ECO:0000256" key="1">
    <source>
        <dbReference type="ARBA" id="ARBA00008889"/>
    </source>
</evidence>
<dbReference type="AlphaFoldDB" id="A0A2M6WT87"/>
<keyword evidence="3 5" id="KW-0687">Ribonucleoprotein</keyword>
<dbReference type="GO" id="GO:1990904">
    <property type="term" value="C:ribonucleoprotein complex"/>
    <property type="evidence" value="ECO:0007669"/>
    <property type="project" value="UniProtKB-KW"/>
</dbReference>
<dbReference type="NCBIfam" id="NF000955">
    <property type="entry name" value="PRK00099.1-1"/>
    <property type="match status" value="1"/>
</dbReference>
<comment type="similarity">
    <text evidence="1 5">Belongs to the universal ribosomal protein uL10 family.</text>
</comment>
<keyword evidence="5" id="KW-0694">RNA-binding</keyword>
<comment type="function">
    <text evidence="5">Forms part of the ribosomal stalk, playing a central role in the interaction of the ribosome with GTP-bound translation factors.</text>
</comment>
<accession>A0A2M6WT87</accession>
<dbReference type="Gene3D" id="6.10.250.290">
    <property type="match status" value="1"/>
</dbReference>
<dbReference type="InterPro" id="IPR022973">
    <property type="entry name" value="Ribosomal_uL10_bac"/>
</dbReference>
<dbReference type="CDD" id="cd05797">
    <property type="entry name" value="Ribosomal_L10"/>
    <property type="match status" value="1"/>
</dbReference>
<evidence type="ECO:0000256" key="2">
    <source>
        <dbReference type="ARBA" id="ARBA00022980"/>
    </source>
</evidence>
<evidence type="ECO:0000256" key="4">
    <source>
        <dbReference type="ARBA" id="ARBA00035202"/>
    </source>
</evidence>
<name>A0A2M6WT87_9BACT</name>
<comment type="caution">
    <text evidence="6">The sequence shown here is derived from an EMBL/GenBank/DDBJ whole genome shotgun (WGS) entry which is preliminary data.</text>
</comment>
<dbReference type="HAMAP" id="MF_00362">
    <property type="entry name" value="Ribosomal_uL10"/>
    <property type="match status" value="1"/>
</dbReference>
<sequence>MAKTKAQKAGMLADLERKIAESKSMVFARFSGLSATESRELNKKLKAEASECYVAKKTLLNKALKAQGIEGFSAKDNEDQAAAIFGYGDEVAPAKLTREFIKGLEGKKMSFTGGVLEGHLISKEQVEALAQLPSKQQLLGQLVGTLNAPVSGFVNVLAGNLRGLVRVLSAVAEQKK</sequence>
<evidence type="ECO:0000256" key="3">
    <source>
        <dbReference type="ARBA" id="ARBA00023274"/>
    </source>
</evidence>
<dbReference type="GO" id="GO:0006412">
    <property type="term" value="P:translation"/>
    <property type="evidence" value="ECO:0007669"/>
    <property type="project" value="UniProtKB-UniRule"/>
</dbReference>
<dbReference type="InterPro" id="IPR001790">
    <property type="entry name" value="Ribosomal_uL10"/>
</dbReference>
<dbReference type="GO" id="GO:0070180">
    <property type="term" value="F:large ribosomal subunit rRNA binding"/>
    <property type="evidence" value="ECO:0007669"/>
    <property type="project" value="UniProtKB-UniRule"/>
</dbReference>
<dbReference type="GO" id="GO:0005840">
    <property type="term" value="C:ribosome"/>
    <property type="evidence" value="ECO:0007669"/>
    <property type="project" value="UniProtKB-KW"/>
</dbReference>
<dbReference type="Proteomes" id="UP000228533">
    <property type="component" value="Unassembled WGS sequence"/>
</dbReference>
<keyword evidence="2 5" id="KW-0689">Ribosomal protein</keyword>
<dbReference type="InterPro" id="IPR043141">
    <property type="entry name" value="Ribosomal_uL10-like_sf"/>
</dbReference>
<keyword evidence="5" id="KW-0699">rRNA-binding</keyword>
<protein>
    <recommendedName>
        <fullName evidence="4 5">Large ribosomal subunit protein uL10</fullName>
    </recommendedName>
</protein>
<evidence type="ECO:0000256" key="5">
    <source>
        <dbReference type="HAMAP-Rule" id="MF_00362"/>
    </source>
</evidence>
<dbReference type="SUPFAM" id="SSF160369">
    <property type="entry name" value="Ribosomal protein L10-like"/>
    <property type="match status" value="1"/>
</dbReference>
<evidence type="ECO:0000313" key="6">
    <source>
        <dbReference type="EMBL" id="PIT95985.1"/>
    </source>
</evidence>
<gene>
    <name evidence="5 6" type="primary">rplJ</name>
    <name evidence="6" type="ORF">COT94_02965</name>
</gene>
<organism evidence="6 7">
    <name type="scientific">Candidatus Falkowbacteria bacterium CG10_big_fil_rev_8_21_14_0_10_37_14</name>
    <dbReference type="NCBI Taxonomy" id="1974561"/>
    <lineage>
        <taxon>Bacteria</taxon>
        <taxon>Candidatus Falkowiibacteriota</taxon>
    </lineage>
</organism>
<proteinExistence type="inferred from homology"/>
<reference evidence="7" key="1">
    <citation type="submission" date="2017-09" db="EMBL/GenBank/DDBJ databases">
        <title>Depth-based differentiation of microbial function through sediment-hosted aquifers and enrichment of novel symbionts in the deep terrestrial subsurface.</title>
        <authorList>
            <person name="Probst A.J."/>
            <person name="Ladd B."/>
            <person name="Jarett J.K."/>
            <person name="Geller-Mcgrath D.E."/>
            <person name="Sieber C.M.K."/>
            <person name="Emerson J.B."/>
            <person name="Anantharaman K."/>
            <person name="Thomas B.C."/>
            <person name="Malmstrom R."/>
            <person name="Stieglmeier M."/>
            <person name="Klingl A."/>
            <person name="Woyke T."/>
            <person name="Ryan C.M."/>
            <person name="Banfield J.F."/>
        </authorList>
    </citation>
    <scope>NUCLEOTIDE SEQUENCE [LARGE SCALE GENOMIC DNA]</scope>
</reference>
<dbReference type="InterPro" id="IPR047865">
    <property type="entry name" value="Ribosomal_uL10_bac_type"/>
</dbReference>
<dbReference type="PANTHER" id="PTHR11560">
    <property type="entry name" value="39S RIBOSOMAL PROTEIN L10, MITOCHONDRIAL"/>
    <property type="match status" value="1"/>
</dbReference>
<evidence type="ECO:0000313" key="7">
    <source>
        <dbReference type="Proteomes" id="UP000228533"/>
    </source>
</evidence>
<dbReference type="EMBL" id="PFAM01000016">
    <property type="protein sequence ID" value="PIT95985.1"/>
    <property type="molecule type" value="Genomic_DNA"/>
</dbReference>
<dbReference type="Gene3D" id="3.30.70.1730">
    <property type="match status" value="1"/>
</dbReference>